<dbReference type="InterPro" id="IPR051703">
    <property type="entry name" value="NF-kappa-B_Signaling_Reg"/>
</dbReference>
<comment type="caution">
    <text evidence="3">The sequence shown here is derived from an EMBL/GenBank/DDBJ whole genome shotgun (WGS) entry which is preliminary data.</text>
</comment>
<dbReference type="PANTHER" id="PTHR46609">
    <property type="entry name" value="EXONUCLEASE, PHAGE-TYPE/RECB, C-TERMINAL DOMAIN-CONTAINING PROTEIN"/>
    <property type="match status" value="1"/>
</dbReference>
<gene>
    <name evidence="3" type="ORF">KUF71_014321</name>
</gene>
<dbReference type="PANTHER" id="PTHR46609:SF8">
    <property type="entry name" value="YQAJ VIRAL RECOMBINASE DOMAIN-CONTAINING PROTEIN"/>
    <property type="match status" value="1"/>
</dbReference>
<keyword evidence="4" id="KW-1185">Reference proteome</keyword>
<accession>A0AAE1HRE9</accession>
<evidence type="ECO:0000313" key="3">
    <source>
        <dbReference type="EMBL" id="KAK3926072.1"/>
    </source>
</evidence>
<dbReference type="GO" id="GO:0006281">
    <property type="term" value="P:DNA repair"/>
    <property type="evidence" value="ECO:0007669"/>
    <property type="project" value="UniProtKB-ARBA"/>
</dbReference>
<dbReference type="InterPro" id="IPR036361">
    <property type="entry name" value="SAP_dom_sf"/>
</dbReference>
<feature type="domain" description="YqaJ viral recombinase" evidence="2">
    <location>
        <begin position="233"/>
        <end position="346"/>
    </location>
</feature>
<dbReference type="Pfam" id="PF09588">
    <property type="entry name" value="YqaJ"/>
    <property type="match status" value="1"/>
</dbReference>
<dbReference type="CDD" id="cd22343">
    <property type="entry name" value="PDDEXK_lambda_exonuclease-like"/>
    <property type="match status" value="1"/>
</dbReference>
<proteinExistence type="predicted"/>
<dbReference type="Gene3D" id="1.10.720.30">
    <property type="entry name" value="SAP domain"/>
    <property type="match status" value="1"/>
</dbReference>
<dbReference type="SUPFAM" id="SSF68906">
    <property type="entry name" value="SAP domain"/>
    <property type="match status" value="1"/>
</dbReference>
<dbReference type="Gene3D" id="3.90.320.10">
    <property type="match status" value="1"/>
</dbReference>
<evidence type="ECO:0000259" key="2">
    <source>
        <dbReference type="Pfam" id="PF09588"/>
    </source>
</evidence>
<dbReference type="InterPro" id="IPR003034">
    <property type="entry name" value="SAP_dom"/>
</dbReference>
<evidence type="ECO:0000313" key="4">
    <source>
        <dbReference type="Proteomes" id="UP001219518"/>
    </source>
</evidence>
<dbReference type="EMBL" id="JAHWGI010001243">
    <property type="protein sequence ID" value="KAK3926072.1"/>
    <property type="molecule type" value="Genomic_DNA"/>
</dbReference>
<reference evidence="3" key="2">
    <citation type="journal article" date="2023" name="BMC Genomics">
        <title>Pest status, molecular evolution, and epigenetic factors derived from the genome assembly of Frankliniella fusca, a thysanopteran phytovirus vector.</title>
        <authorList>
            <person name="Catto M.A."/>
            <person name="Labadie P.E."/>
            <person name="Jacobson A.L."/>
            <person name="Kennedy G.G."/>
            <person name="Srinivasan R."/>
            <person name="Hunt B.G."/>
        </authorList>
    </citation>
    <scope>NUCLEOTIDE SEQUENCE</scope>
    <source>
        <strain evidence="3">PL_HMW_Pooled</strain>
    </source>
</reference>
<dbReference type="InterPro" id="IPR011604">
    <property type="entry name" value="PDDEXK-like_dom_sf"/>
</dbReference>
<dbReference type="Proteomes" id="UP001219518">
    <property type="component" value="Unassembled WGS sequence"/>
</dbReference>
<feature type="domain" description="SAP" evidence="1">
    <location>
        <begin position="53"/>
        <end position="87"/>
    </location>
</feature>
<evidence type="ECO:0000259" key="1">
    <source>
        <dbReference type="Pfam" id="PF02037"/>
    </source>
</evidence>
<dbReference type="Pfam" id="PF02037">
    <property type="entry name" value="SAP"/>
    <property type="match status" value="1"/>
</dbReference>
<organism evidence="3 4">
    <name type="scientific">Frankliniella fusca</name>
    <dbReference type="NCBI Taxonomy" id="407009"/>
    <lineage>
        <taxon>Eukaryota</taxon>
        <taxon>Metazoa</taxon>
        <taxon>Ecdysozoa</taxon>
        <taxon>Arthropoda</taxon>
        <taxon>Hexapoda</taxon>
        <taxon>Insecta</taxon>
        <taxon>Pterygota</taxon>
        <taxon>Neoptera</taxon>
        <taxon>Paraneoptera</taxon>
        <taxon>Thysanoptera</taxon>
        <taxon>Terebrantia</taxon>
        <taxon>Thripoidea</taxon>
        <taxon>Thripidae</taxon>
        <taxon>Frankliniella</taxon>
    </lineage>
</organism>
<reference evidence="3" key="1">
    <citation type="submission" date="2021-07" db="EMBL/GenBank/DDBJ databases">
        <authorList>
            <person name="Catto M.A."/>
            <person name="Jacobson A."/>
            <person name="Kennedy G."/>
            <person name="Labadie P."/>
            <person name="Hunt B.G."/>
            <person name="Srinivasan R."/>
        </authorList>
    </citation>
    <scope>NUCLEOTIDE SEQUENCE</scope>
    <source>
        <strain evidence="3">PL_HMW_Pooled</strain>
        <tissue evidence="3">Head</tissue>
    </source>
</reference>
<sequence>MEIVDLSRVDEVCDLIASDVISQCNHPNFDLDIMDPVLLPDDVPGAKLDLDNLDNYNVEQLKWWLACRGLPQKGRKPDLKERILNHRQRESKIYPGVGKGKWYEAKRNKVMEGLSLQQEDGATGCCLGPLLKGHFDPRPSALQKDDDPERIRKFVDQLQSLPTPLLWSYHLLHPHPSTTLDEEEMLPDVSTTLTVAEMSSYMLWNLNLIRGTSMSRQPLHLPLTRHQSSSPVWVFERAVRIPASTAKKILGLESSRSTVSGKINYHRKHIWGLEPFQNQVMKEGLEKEPAARIAYTAEIKKTHPEWDVNETGTWVSPKHPQLSCSPDGLVVDVNGFVKLLEVKCPAVLRGMDPSDFETLPKE</sequence>
<dbReference type="InterPro" id="IPR011335">
    <property type="entry name" value="Restrct_endonuc-II-like"/>
</dbReference>
<dbReference type="AlphaFoldDB" id="A0AAE1HRE9"/>
<protein>
    <submittedName>
        <fullName evidence="3">Myocardin-related transcription factor B</fullName>
    </submittedName>
</protein>
<dbReference type="InterPro" id="IPR019080">
    <property type="entry name" value="YqaJ_viral_recombinase"/>
</dbReference>
<name>A0AAE1HRE9_9NEOP</name>
<dbReference type="SUPFAM" id="SSF52980">
    <property type="entry name" value="Restriction endonuclease-like"/>
    <property type="match status" value="1"/>
</dbReference>